<dbReference type="EMBL" id="JAPXFL010000002">
    <property type="protein sequence ID" value="KAK9509953.1"/>
    <property type="molecule type" value="Genomic_DNA"/>
</dbReference>
<evidence type="ECO:0000313" key="3">
    <source>
        <dbReference type="Proteomes" id="UP001461498"/>
    </source>
</evidence>
<accession>A0AAW1DGC5</accession>
<organism evidence="2 3">
    <name type="scientific">Rhynocoris fuscipes</name>
    <dbReference type="NCBI Taxonomy" id="488301"/>
    <lineage>
        <taxon>Eukaryota</taxon>
        <taxon>Metazoa</taxon>
        <taxon>Ecdysozoa</taxon>
        <taxon>Arthropoda</taxon>
        <taxon>Hexapoda</taxon>
        <taxon>Insecta</taxon>
        <taxon>Pterygota</taxon>
        <taxon>Neoptera</taxon>
        <taxon>Paraneoptera</taxon>
        <taxon>Hemiptera</taxon>
        <taxon>Heteroptera</taxon>
        <taxon>Panheteroptera</taxon>
        <taxon>Cimicomorpha</taxon>
        <taxon>Reduviidae</taxon>
        <taxon>Harpactorinae</taxon>
        <taxon>Harpactorini</taxon>
        <taxon>Rhynocoris</taxon>
    </lineage>
</organism>
<keyword evidence="3" id="KW-1185">Reference proteome</keyword>
<keyword evidence="1" id="KW-1133">Transmembrane helix</keyword>
<sequence>MFIISKSFLLLLFFFVYIKLICFYFYIIVNFFFLLLFFFFFFFILFFFFDTYSTFFGLYSQMIFWKQLHGPLVTVSRLPRVARPTGWKPLP</sequence>
<protein>
    <recommendedName>
        <fullName evidence="4">ATP synthase F0 subunit 8</fullName>
    </recommendedName>
</protein>
<reference evidence="2 3" key="1">
    <citation type="submission" date="2022-12" db="EMBL/GenBank/DDBJ databases">
        <title>Chromosome-level genome assembly of true bugs.</title>
        <authorList>
            <person name="Ma L."/>
            <person name="Li H."/>
        </authorList>
    </citation>
    <scope>NUCLEOTIDE SEQUENCE [LARGE SCALE GENOMIC DNA]</scope>
    <source>
        <strain evidence="2">Lab_2022b</strain>
    </source>
</reference>
<keyword evidence="1" id="KW-0812">Transmembrane</keyword>
<evidence type="ECO:0000313" key="2">
    <source>
        <dbReference type="EMBL" id="KAK9509953.1"/>
    </source>
</evidence>
<dbReference type="AlphaFoldDB" id="A0AAW1DGC5"/>
<feature type="transmembrane region" description="Helical" evidence="1">
    <location>
        <begin position="7"/>
        <end position="27"/>
    </location>
</feature>
<gene>
    <name evidence="2" type="ORF">O3M35_004835</name>
</gene>
<comment type="caution">
    <text evidence="2">The sequence shown here is derived from an EMBL/GenBank/DDBJ whole genome shotgun (WGS) entry which is preliminary data.</text>
</comment>
<feature type="transmembrane region" description="Helical" evidence="1">
    <location>
        <begin position="33"/>
        <end position="59"/>
    </location>
</feature>
<evidence type="ECO:0008006" key="4">
    <source>
        <dbReference type="Google" id="ProtNLM"/>
    </source>
</evidence>
<dbReference type="Proteomes" id="UP001461498">
    <property type="component" value="Unassembled WGS sequence"/>
</dbReference>
<name>A0AAW1DGC5_9HEMI</name>
<proteinExistence type="predicted"/>
<keyword evidence="1" id="KW-0472">Membrane</keyword>
<evidence type="ECO:0000256" key="1">
    <source>
        <dbReference type="SAM" id="Phobius"/>
    </source>
</evidence>